<evidence type="ECO:0000313" key="4">
    <source>
        <dbReference type="Proteomes" id="UP000486760"/>
    </source>
</evidence>
<dbReference type="GO" id="GO:0000271">
    <property type="term" value="P:polysaccharide biosynthetic process"/>
    <property type="evidence" value="ECO:0007669"/>
    <property type="project" value="TreeGrafter"/>
</dbReference>
<feature type="transmembrane region" description="Helical" evidence="1">
    <location>
        <begin position="143"/>
        <end position="160"/>
    </location>
</feature>
<dbReference type="InterPro" id="IPR002656">
    <property type="entry name" value="Acyl_transf_3_dom"/>
</dbReference>
<organism evidence="3 4">
    <name type="scientific">Billgrantia pellis</name>
    <dbReference type="NCBI Taxonomy" id="2606936"/>
    <lineage>
        <taxon>Bacteria</taxon>
        <taxon>Pseudomonadati</taxon>
        <taxon>Pseudomonadota</taxon>
        <taxon>Gammaproteobacteria</taxon>
        <taxon>Oceanospirillales</taxon>
        <taxon>Halomonadaceae</taxon>
        <taxon>Billgrantia</taxon>
    </lineage>
</organism>
<feature type="transmembrane region" description="Helical" evidence="1">
    <location>
        <begin position="74"/>
        <end position="96"/>
    </location>
</feature>
<accession>A0A7V7G0J9</accession>
<keyword evidence="1" id="KW-0472">Membrane</keyword>
<keyword evidence="4" id="KW-1185">Reference proteome</keyword>
<feature type="transmembrane region" description="Helical" evidence="1">
    <location>
        <begin position="116"/>
        <end position="134"/>
    </location>
</feature>
<feature type="transmembrane region" description="Helical" evidence="1">
    <location>
        <begin position="180"/>
        <end position="201"/>
    </location>
</feature>
<dbReference type="GO" id="GO:0016020">
    <property type="term" value="C:membrane"/>
    <property type="evidence" value="ECO:0007669"/>
    <property type="project" value="TreeGrafter"/>
</dbReference>
<keyword evidence="3" id="KW-0012">Acyltransferase</keyword>
<keyword evidence="1" id="KW-1133">Transmembrane helix</keyword>
<dbReference type="GO" id="GO:0016747">
    <property type="term" value="F:acyltransferase activity, transferring groups other than amino-acyl groups"/>
    <property type="evidence" value="ECO:0007669"/>
    <property type="project" value="InterPro"/>
</dbReference>
<keyword evidence="1" id="KW-0812">Transmembrane</keyword>
<gene>
    <name evidence="3" type="ORF">F0A17_08180</name>
</gene>
<evidence type="ECO:0000259" key="2">
    <source>
        <dbReference type="Pfam" id="PF01757"/>
    </source>
</evidence>
<dbReference type="PANTHER" id="PTHR23028">
    <property type="entry name" value="ACETYLTRANSFERASE"/>
    <property type="match status" value="1"/>
</dbReference>
<reference evidence="3 4" key="1">
    <citation type="submission" date="2019-08" db="EMBL/GenBank/DDBJ databases">
        <title>Bioinformatics analysis of the strain L3 and L5.</title>
        <authorList>
            <person name="Li X."/>
        </authorList>
    </citation>
    <scope>NUCLEOTIDE SEQUENCE [LARGE SCALE GENOMIC DNA]</scope>
    <source>
        <strain evidence="3 4">L5</strain>
    </source>
</reference>
<keyword evidence="3" id="KW-0808">Transferase</keyword>
<dbReference type="EMBL" id="VTPY01000003">
    <property type="protein sequence ID" value="KAA0012899.1"/>
    <property type="molecule type" value="Genomic_DNA"/>
</dbReference>
<feature type="transmembrane region" description="Helical" evidence="1">
    <location>
        <begin position="45"/>
        <end position="62"/>
    </location>
</feature>
<dbReference type="PANTHER" id="PTHR23028:SF53">
    <property type="entry name" value="ACYL_TRANSF_3 DOMAIN-CONTAINING PROTEIN"/>
    <property type="match status" value="1"/>
</dbReference>
<dbReference type="InterPro" id="IPR050879">
    <property type="entry name" value="Acyltransferase_3"/>
</dbReference>
<dbReference type="Pfam" id="PF01757">
    <property type="entry name" value="Acyl_transf_3"/>
    <property type="match status" value="1"/>
</dbReference>
<name>A0A7V7G0J9_9GAMM</name>
<sequence length="223" mass="24812">MPASIPVVVHRHDIDRARGDSGRQPFSACLHRRHGLELVELRPRWAAGAFLVFLTGVGLGLIHQRRSPSRLKPAIASLLEVVILTLVGLSLGAFWIDWGFYRLGSVGGTWTEFSSSFPIMALAVYVFALGRGAVSRLLSARPLVWLGEISFSIYMLHQPLQNLWMLKGWADDSWRPVSLLVYLVTLLLVSSASWALIEVRLRRGLLALAKRRTRSAVKPTVVP</sequence>
<proteinExistence type="predicted"/>
<evidence type="ECO:0000313" key="3">
    <source>
        <dbReference type="EMBL" id="KAA0012899.1"/>
    </source>
</evidence>
<evidence type="ECO:0000256" key="1">
    <source>
        <dbReference type="SAM" id="Phobius"/>
    </source>
</evidence>
<dbReference type="Proteomes" id="UP000486760">
    <property type="component" value="Unassembled WGS sequence"/>
</dbReference>
<protein>
    <submittedName>
        <fullName evidence="3">Acyltransferase family protein</fullName>
    </submittedName>
</protein>
<dbReference type="AlphaFoldDB" id="A0A7V7G0J9"/>
<comment type="caution">
    <text evidence="3">The sequence shown here is derived from an EMBL/GenBank/DDBJ whole genome shotgun (WGS) entry which is preliminary data.</text>
</comment>
<feature type="domain" description="Acyltransferase 3" evidence="2">
    <location>
        <begin position="46"/>
        <end position="191"/>
    </location>
</feature>